<accession>A0A2V4NQF5</accession>
<keyword evidence="3" id="KW-1185">Reference proteome</keyword>
<keyword evidence="1" id="KW-0812">Transmembrane</keyword>
<dbReference type="AlphaFoldDB" id="A0A2V4NQF5"/>
<comment type="caution">
    <text evidence="2">The sequence shown here is derived from an EMBL/GenBank/DDBJ whole genome shotgun (WGS) entry which is preliminary data.</text>
</comment>
<keyword evidence="1" id="KW-1133">Transmembrane helix</keyword>
<reference evidence="2 3" key="1">
    <citation type="submission" date="2018-03" db="EMBL/GenBank/DDBJ databases">
        <title>Bioinformatic expansion and discovery of thiopeptide antibiotics.</title>
        <authorList>
            <person name="Schwalen C.J."/>
            <person name="Hudson G.A."/>
            <person name="Mitchell D.A."/>
        </authorList>
    </citation>
    <scope>NUCLEOTIDE SEQUENCE [LARGE SCALE GENOMIC DNA]</scope>
    <source>
        <strain evidence="2 3">ATCC 21389</strain>
    </source>
</reference>
<keyword evidence="1" id="KW-0472">Membrane</keyword>
<dbReference type="EMBL" id="PYBW01000028">
    <property type="protein sequence ID" value="PYC83428.1"/>
    <property type="molecule type" value="Genomic_DNA"/>
</dbReference>
<gene>
    <name evidence="2" type="ORF">C7C46_08815</name>
</gene>
<evidence type="ECO:0000256" key="1">
    <source>
        <dbReference type="SAM" id="Phobius"/>
    </source>
</evidence>
<name>A0A2V4NQF5_9ACTN</name>
<sequence>MTGTGAVWMAVLCALVVALVIEAYCEQVRHDRRGGTPAPARAARASRLRRPSRLRLAFWLSAAWLWVQLAAVAELTARQPARHRRPQ</sequence>
<proteinExistence type="predicted"/>
<feature type="transmembrane region" description="Helical" evidence="1">
    <location>
        <begin position="56"/>
        <end position="77"/>
    </location>
</feature>
<dbReference type="Proteomes" id="UP000248039">
    <property type="component" value="Unassembled WGS sequence"/>
</dbReference>
<evidence type="ECO:0000313" key="3">
    <source>
        <dbReference type="Proteomes" id="UP000248039"/>
    </source>
</evidence>
<organism evidence="2 3">
    <name type="scientific">Streptomyces tateyamensis</name>
    <dbReference type="NCBI Taxonomy" id="565073"/>
    <lineage>
        <taxon>Bacteria</taxon>
        <taxon>Bacillati</taxon>
        <taxon>Actinomycetota</taxon>
        <taxon>Actinomycetes</taxon>
        <taxon>Kitasatosporales</taxon>
        <taxon>Streptomycetaceae</taxon>
        <taxon>Streptomyces</taxon>
    </lineage>
</organism>
<protein>
    <submittedName>
        <fullName evidence="2">Uncharacterized protein</fullName>
    </submittedName>
</protein>
<evidence type="ECO:0000313" key="2">
    <source>
        <dbReference type="EMBL" id="PYC83428.1"/>
    </source>
</evidence>